<dbReference type="EC" id="2.5.1.18" evidence="4"/>
<sequence>IDIHKYVAKVSYSSDFAKLKPEYLEPLFEKTKLFSQFLGEKRWFAGHKITIVDFLAYDILDLLHIFEPRLLDAFPNLKDFMRTYLKKNEKPSHSHGPPGVPLSCNLP</sequence>
<dbReference type="InterPro" id="IPR050213">
    <property type="entry name" value="GST_superfamily"/>
</dbReference>
<keyword evidence="6" id="KW-0808">Transferase</keyword>
<dbReference type="Gene3D" id="1.20.1050.10">
    <property type="match status" value="1"/>
</dbReference>
<feature type="domain" description="GST C-terminal" evidence="8">
    <location>
        <begin position="1"/>
        <end position="102"/>
    </location>
</feature>
<comment type="subcellular location">
    <subcellularLocation>
        <location evidence="1">Cytoplasm</location>
    </subcellularLocation>
</comment>
<comment type="similarity">
    <text evidence="2">Belongs to the GST superfamily. Mu family.</text>
</comment>
<reference evidence="9 10" key="1">
    <citation type="journal article" date="2015" name="Annu Rev Anim Biosci">
        <title>The Genome 10K Project: a way forward.</title>
        <authorList>
            <person name="Koepfli K.P."/>
            <person name="Paten B."/>
            <person name="O'Brien S.J."/>
            <person name="Koepfli K.P."/>
            <person name="Paten B."/>
            <person name="Antunes A."/>
            <person name="Belov K."/>
            <person name="Bustamante C."/>
            <person name="Castoe T.A."/>
            <person name="Clawson H."/>
            <person name="Crawford A.J."/>
            <person name="Diekhans M."/>
            <person name="Distel D."/>
            <person name="Durbin R."/>
            <person name="Earl D."/>
            <person name="Fujita M.K."/>
            <person name="Gamble T."/>
            <person name="Georges A."/>
            <person name="Gemmell N."/>
            <person name="Gilbert M.T."/>
            <person name="Graves J.M."/>
            <person name="Green R.E."/>
            <person name="Hickey G."/>
            <person name="Jarvis E.D."/>
            <person name="Johnson W."/>
            <person name="Komissarov A."/>
            <person name="Korf I."/>
            <person name="Kuhn R."/>
            <person name="Larkin D.M."/>
            <person name="Lewin H."/>
            <person name="Lopez J.V."/>
            <person name="Ma J."/>
            <person name="Marques-Bonet T."/>
            <person name="Miller W."/>
            <person name="Murphy R."/>
            <person name="Pevzner P."/>
            <person name="Shapiro B."/>
            <person name="Steiner C."/>
            <person name="Tamazian G."/>
            <person name="Venkatesh B."/>
            <person name="Wang J."/>
            <person name="Wayne R."/>
            <person name="Wiley E."/>
            <person name="Yang H."/>
            <person name="Zhang G."/>
            <person name="Haussler D."/>
            <person name="Ryder O."/>
            <person name="O'Brien S.J."/>
        </authorList>
    </citation>
    <scope>NUCLEOTIDE SEQUENCE</scope>
</reference>
<dbReference type="PANTHER" id="PTHR11571:SF137">
    <property type="entry name" value="GLUTATHIONE S-TRANSFERASE MU 4"/>
    <property type="match status" value="1"/>
</dbReference>
<evidence type="ECO:0000313" key="9">
    <source>
        <dbReference type="Ensembl" id="ENSRFEP00010014410.1"/>
    </source>
</evidence>
<dbReference type="InterPro" id="IPR004046">
    <property type="entry name" value="GST_C"/>
</dbReference>
<accession>A0A671EMU1</accession>
<evidence type="ECO:0000259" key="8">
    <source>
        <dbReference type="PROSITE" id="PS50405"/>
    </source>
</evidence>
<evidence type="ECO:0000313" key="10">
    <source>
        <dbReference type="Proteomes" id="UP000472240"/>
    </source>
</evidence>
<dbReference type="FunFam" id="1.20.1050.10:FF:000101">
    <property type="entry name" value="Glutathione S-transferase Mu 4"/>
    <property type="match status" value="1"/>
</dbReference>
<evidence type="ECO:0000256" key="1">
    <source>
        <dbReference type="ARBA" id="ARBA00004496"/>
    </source>
</evidence>
<name>A0A671EMU1_RHIFE</name>
<dbReference type="InterPro" id="IPR036282">
    <property type="entry name" value="Glutathione-S-Trfase_C_sf"/>
</dbReference>
<dbReference type="GeneTree" id="ENSGT00940000154679"/>
<keyword evidence="5" id="KW-0963">Cytoplasm</keyword>
<dbReference type="GO" id="GO:0004364">
    <property type="term" value="F:glutathione transferase activity"/>
    <property type="evidence" value="ECO:0007669"/>
    <property type="project" value="UniProtKB-EC"/>
</dbReference>
<proteinExistence type="inferred from homology"/>
<evidence type="ECO:0000256" key="5">
    <source>
        <dbReference type="ARBA" id="ARBA00022490"/>
    </source>
</evidence>
<dbReference type="PROSITE" id="PS50405">
    <property type="entry name" value="GST_CTER"/>
    <property type="match status" value="1"/>
</dbReference>
<dbReference type="GO" id="GO:0006749">
    <property type="term" value="P:glutathione metabolic process"/>
    <property type="evidence" value="ECO:0007669"/>
    <property type="project" value="TreeGrafter"/>
</dbReference>
<dbReference type="GO" id="GO:0005737">
    <property type="term" value="C:cytoplasm"/>
    <property type="evidence" value="ECO:0007669"/>
    <property type="project" value="UniProtKB-SubCell"/>
</dbReference>
<evidence type="ECO:0000256" key="2">
    <source>
        <dbReference type="ARBA" id="ARBA00005861"/>
    </source>
</evidence>
<organism evidence="9 10">
    <name type="scientific">Rhinolophus ferrumequinum</name>
    <name type="common">Greater horseshoe bat</name>
    <dbReference type="NCBI Taxonomy" id="59479"/>
    <lineage>
        <taxon>Eukaryota</taxon>
        <taxon>Metazoa</taxon>
        <taxon>Chordata</taxon>
        <taxon>Craniata</taxon>
        <taxon>Vertebrata</taxon>
        <taxon>Euteleostomi</taxon>
        <taxon>Mammalia</taxon>
        <taxon>Eutheria</taxon>
        <taxon>Laurasiatheria</taxon>
        <taxon>Chiroptera</taxon>
        <taxon>Yinpterochiroptera</taxon>
        <taxon>Rhinolophoidea</taxon>
        <taxon>Rhinolophidae</taxon>
        <taxon>Rhinolophinae</taxon>
        <taxon>Rhinolophus</taxon>
    </lineage>
</organism>
<reference evidence="9" key="4">
    <citation type="submission" date="2025-08" db="UniProtKB">
        <authorList>
            <consortium name="Ensembl"/>
        </authorList>
    </citation>
    <scope>IDENTIFICATION</scope>
</reference>
<dbReference type="AlphaFoldDB" id="A0A671EMU1"/>
<reference evidence="10" key="3">
    <citation type="submission" date="2018-12" db="EMBL/GenBank/DDBJ databases">
        <title>G10K-VGP greater horseshoe bat female genome, primary haplotype.</title>
        <authorList>
            <person name="Teeling E."/>
            <person name="Myers G."/>
            <person name="Vernes S."/>
            <person name="Pippel M."/>
            <person name="Winkler S."/>
            <person name="Fedrigo O."/>
            <person name="Rhie A."/>
            <person name="Koren S."/>
            <person name="Phillippy A."/>
            <person name="Lewin H."/>
            <person name="Damas J."/>
            <person name="Howe K."/>
            <person name="Mountcastle J."/>
            <person name="Jarvis E.D."/>
        </authorList>
    </citation>
    <scope>NUCLEOTIDE SEQUENCE [LARGE SCALE GENOMIC DNA]</scope>
</reference>
<feature type="region of interest" description="Disordered" evidence="7">
    <location>
        <begin position="88"/>
        <end position="107"/>
    </location>
</feature>
<evidence type="ECO:0000256" key="4">
    <source>
        <dbReference type="ARBA" id="ARBA00012452"/>
    </source>
</evidence>
<protein>
    <recommendedName>
        <fullName evidence="4">glutathione transferase</fullName>
        <ecNumber evidence="4">2.5.1.18</ecNumber>
    </recommendedName>
</protein>
<dbReference type="Ensembl" id="ENSRFET00010015754.1">
    <property type="protein sequence ID" value="ENSRFEP00010014410.1"/>
    <property type="gene ID" value="ENSRFEG00010009788.1"/>
</dbReference>
<reference evidence="9" key="5">
    <citation type="submission" date="2025-09" db="UniProtKB">
        <authorList>
            <consortium name="Ensembl"/>
        </authorList>
    </citation>
    <scope>IDENTIFICATION</scope>
</reference>
<dbReference type="SUPFAM" id="SSF47616">
    <property type="entry name" value="GST C-terminal domain-like"/>
    <property type="match status" value="1"/>
</dbReference>
<keyword evidence="10" id="KW-1185">Reference proteome</keyword>
<evidence type="ECO:0000256" key="7">
    <source>
        <dbReference type="SAM" id="MobiDB-lite"/>
    </source>
</evidence>
<dbReference type="GO" id="GO:0042178">
    <property type="term" value="P:xenobiotic catabolic process"/>
    <property type="evidence" value="ECO:0007669"/>
    <property type="project" value="UniProtKB-ARBA"/>
</dbReference>
<evidence type="ECO:0000256" key="6">
    <source>
        <dbReference type="ARBA" id="ARBA00022679"/>
    </source>
</evidence>
<evidence type="ECO:0000256" key="3">
    <source>
        <dbReference type="ARBA" id="ARBA00011738"/>
    </source>
</evidence>
<comment type="subunit">
    <text evidence="3">Homodimer.</text>
</comment>
<dbReference type="InParanoid" id="A0A671EMU1"/>
<dbReference type="OMA" id="PASFLFM"/>
<dbReference type="Pfam" id="PF00043">
    <property type="entry name" value="GST_C"/>
    <property type="match status" value="1"/>
</dbReference>
<dbReference type="InterPro" id="IPR010987">
    <property type="entry name" value="Glutathione-S-Trfase_C-like"/>
</dbReference>
<dbReference type="Proteomes" id="UP000472240">
    <property type="component" value="Chromosome 23"/>
</dbReference>
<reference evidence="9 10" key="2">
    <citation type="journal article" date="2018" name="Annu Rev Anim Biosci">
        <title>Bat Biology, Genomes, and the Bat1K Project: To Generate Chromosome-Level Genomes for All Living Bat Species.</title>
        <authorList>
            <person name="Teeling E.C."/>
            <person name="Vernes S.C."/>
            <person name="Davalos L.M."/>
            <person name="Ray D.A."/>
            <person name="Gilbert M.T.P."/>
            <person name="Myers E."/>
        </authorList>
    </citation>
    <scope>NUCLEOTIDE SEQUENCE</scope>
</reference>
<dbReference type="PANTHER" id="PTHR11571">
    <property type="entry name" value="GLUTATHIONE S-TRANSFERASE"/>
    <property type="match status" value="1"/>
</dbReference>